<dbReference type="EMBL" id="BLXT01002201">
    <property type="protein sequence ID" value="GFN91981.1"/>
    <property type="molecule type" value="Genomic_DNA"/>
</dbReference>
<evidence type="ECO:0000313" key="3">
    <source>
        <dbReference type="Proteomes" id="UP000735302"/>
    </source>
</evidence>
<protein>
    <submittedName>
        <fullName evidence="2">Uncharacterized protein</fullName>
    </submittedName>
</protein>
<gene>
    <name evidence="2" type="ORF">PoB_001848700</name>
</gene>
<accession>A0AAV3Z9R4</accession>
<evidence type="ECO:0000256" key="1">
    <source>
        <dbReference type="SAM" id="MobiDB-lite"/>
    </source>
</evidence>
<proteinExistence type="predicted"/>
<organism evidence="2 3">
    <name type="scientific">Plakobranchus ocellatus</name>
    <dbReference type="NCBI Taxonomy" id="259542"/>
    <lineage>
        <taxon>Eukaryota</taxon>
        <taxon>Metazoa</taxon>
        <taxon>Spiralia</taxon>
        <taxon>Lophotrochozoa</taxon>
        <taxon>Mollusca</taxon>
        <taxon>Gastropoda</taxon>
        <taxon>Heterobranchia</taxon>
        <taxon>Euthyneura</taxon>
        <taxon>Panpulmonata</taxon>
        <taxon>Sacoglossa</taxon>
        <taxon>Placobranchoidea</taxon>
        <taxon>Plakobranchidae</taxon>
        <taxon>Plakobranchus</taxon>
    </lineage>
</organism>
<name>A0AAV3Z9R4_9GAST</name>
<feature type="region of interest" description="Disordered" evidence="1">
    <location>
        <begin position="59"/>
        <end position="85"/>
    </location>
</feature>
<keyword evidence="3" id="KW-1185">Reference proteome</keyword>
<sequence length="139" mass="15586">MSVYYRNIFCAYCSEGTHNNYNLVLSDNAMFKRQQLRVLMSFSKHGAISLKLSQDGIAGASPHQGDLRLSGPPSGPGADEEARTLDRRVPADIRADSLATVPPTRRLITERINFFLWHKSTLLKLTLLVEFFASPGRYN</sequence>
<evidence type="ECO:0000313" key="2">
    <source>
        <dbReference type="EMBL" id="GFN91981.1"/>
    </source>
</evidence>
<dbReference type="AlphaFoldDB" id="A0AAV3Z9R4"/>
<reference evidence="2 3" key="1">
    <citation type="journal article" date="2021" name="Elife">
        <title>Chloroplast acquisition without the gene transfer in kleptoplastic sea slugs, Plakobranchus ocellatus.</title>
        <authorList>
            <person name="Maeda T."/>
            <person name="Takahashi S."/>
            <person name="Yoshida T."/>
            <person name="Shimamura S."/>
            <person name="Takaki Y."/>
            <person name="Nagai Y."/>
            <person name="Toyoda A."/>
            <person name="Suzuki Y."/>
            <person name="Arimoto A."/>
            <person name="Ishii H."/>
            <person name="Satoh N."/>
            <person name="Nishiyama T."/>
            <person name="Hasebe M."/>
            <person name="Maruyama T."/>
            <person name="Minagawa J."/>
            <person name="Obokata J."/>
            <person name="Shigenobu S."/>
        </authorList>
    </citation>
    <scope>NUCLEOTIDE SEQUENCE [LARGE SCALE GENOMIC DNA]</scope>
</reference>
<dbReference type="Proteomes" id="UP000735302">
    <property type="component" value="Unassembled WGS sequence"/>
</dbReference>
<comment type="caution">
    <text evidence="2">The sequence shown here is derived from an EMBL/GenBank/DDBJ whole genome shotgun (WGS) entry which is preliminary data.</text>
</comment>